<accession>A0A0B1R5E0</accession>
<dbReference type="PIRSF" id="PIRSF000169">
    <property type="entry name" value="SDH_D"/>
    <property type="match status" value="1"/>
</dbReference>
<feature type="binding site" description="axial binding residue" evidence="19">
    <location>
        <position position="71"/>
    </location>
    <ligand>
        <name>heme</name>
        <dbReference type="ChEBI" id="CHEBI:30413"/>
        <note>ligand shared with second transmembrane subunit</note>
    </ligand>
    <ligandPart>
        <name>Fe</name>
        <dbReference type="ChEBI" id="CHEBI:18248"/>
    </ligandPart>
</feature>
<dbReference type="Proteomes" id="UP000030853">
    <property type="component" value="Unassembled WGS sequence"/>
</dbReference>
<evidence type="ECO:0000256" key="18">
    <source>
        <dbReference type="PIRSR" id="PIRSR000169-1"/>
    </source>
</evidence>
<comment type="subunit">
    <text evidence="16">Part of an enzyme complex containing four subunits: a flavoprotein, an iron-sulfur protein, plus two membrane-anchoring proteins, SdhC and SdhD. The complex can form homotrimers.</text>
</comment>
<dbReference type="GO" id="GO:0016491">
    <property type="term" value="F:oxidoreductase activity"/>
    <property type="evidence" value="ECO:0007669"/>
    <property type="project" value="UniProtKB-KW"/>
</dbReference>
<proteinExistence type="predicted"/>
<dbReference type="InterPro" id="IPR014312">
    <property type="entry name" value="Succ_DH_anchor"/>
</dbReference>
<keyword evidence="9 19" id="KW-0349">Heme</keyword>
<dbReference type="AlphaFoldDB" id="A0A0B1R5E0"/>
<feature type="transmembrane region" description="Helical" evidence="20">
    <location>
        <begin position="17"/>
        <end position="39"/>
    </location>
</feature>
<dbReference type="EMBL" id="JTJJ01000033">
    <property type="protein sequence ID" value="KHJ68233.1"/>
    <property type="molecule type" value="Genomic_DNA"/>
</dbReference>
<protein>
    <recommendedName>
        <fullName evidence="4 17">Succinate dehydrogenase hydrophobic membrane anchor subunit</fullName>
    </recommendedName>
</protein>
<feature type="binding site" evidence="18">
    <location>
        <position position="83"/>
    </location>
    <ligand>
        <name>a ubiquinone</name>
        <dbReference type="ChEBI" id="CHEBI:16389"/>
    </ligand>
</feature>
<evidence type="ECO:0000256" key="5">
    <source>
        <dbReference type="ARBA" id="ARBA00022448"/>
    </source>
</evidence>
<keyword evidence="8 17" id="KW-0816">Tricarboxylic acid cycle</keyword>
<dbReference type="InterPro" id="IPR034804">
    <property type="entry name" value="SQR/QFR_C/D"/>
</dbReference>
<dbReference type="GO" id="GO:0017004">
    <property type="term" value="P:cytochrome complex assembly"/>
    <property type="evidence" value="ECO:0007669"/>
    <property type="project" value="TreeGrafter"/>
</dbReference>
<evidence type="ECO:0000256" key="11">
    <source>
        <dbReference type="ARBA" id="ARBA00022723"/>
    </source>
</evidence>
<dbReference type="Pfam" id="PF01127">
    <property type="entry name" value="Sdh_cyt"/>
    <property type="match status" value="1"/>
</dbReference>
<dbReference type="InterPro" id="IPR000701">
    <property type="entry name" value="SuccDH_FuR_B_TM-su"/>
</dbReference>
<evidence type="ECO:0000256" key="1">
    <source>
        <dbReference type="ARBA" id="ARBA00004050"/>
    </source>
</evidence>
<evidence type="ECO:0000256" key="8">
    <source>
        <dbReference type="ARBA" id="ARBA00022532"/>
    </source>
</evidence>
<dbReference type="GO" id="GO:0005886">
    <property type="term" value="C:plasma membrane"/>
    <property type="evidence" value="ECO:0007669"/>
    <property type="project" value="UniProtKB-SubCell"/>
</dbReference>
<comment type="function">
    <text evidence="1 17">Membrane-anchoring subunit of succinate dehydrogenase (SDH).</text>
</comment>
<evidence type="ECO:0000256" key="10">
    <source>
        <dbReference type="ARBA" id="ARBA00022692"/>
    </source>
</evidence>
<keyword evidence="10 20" id="KW-0812">Transmembrane</keyword>
<evidence type="ECO:0000256" key="3">
    <source>
        <dbReference type="ARBA" id="ARBA00005163"/>
    </source>
</evidence>
<evidence type="ECO:0000256" key="7">
    <source>
        <dbReference type="ARBA" id="ARBA00022519"/>
    </source>
</evidence>
<evidence type="ECO:0000256" key="4">
    <source>
        <dbReference type="ARBA" id="ARBA00019425"/>
    </source>
</evidence>
<dbReference type="GO" id="GO:0006099">
    <property type="term" value="P:tricarboxylic acid cycle"/>
    <property type="evidence" value="ECO:0007669"/>
    <property type="project" value="UniProtKB-UniRule"/>
</dbReference>
<evidence type="ECO:0000256" key="2">
    <source>
        <dbReference type="ARBA" id="ARBA00004429"/>
    </source>
</evidence>
<dbReference type="CDD" id="cd03494">
    <property type="entry name" value="SQR_TypeC_SdhD"/>
    <property type="match status" value="1"/>
</dbReference>
<feature type="transmembrane region" description="Helical" evidence="20">
    <location>
        <begin position="92"/>
        <end position="113"/>
    </location>
</feature>
<comment type="pathway">
    <text evidence="3 17">Carbohydrate metabolism; tricarboxylic acid cycle.</text>
</comment>
<dbReference type="UniPathway" id="UPA00223"/>
<keyword evidence="5 17" id="KW-0813">Transport</keyword>
<evidence type="ECO:0000256" key="19">
    <source>
        <dbReference type="PIRSR" id="PIRSR000169-2"/>
    </source>
</evidence>
<organism evidence="21 22">
    <name type="scientific">Pantoea rodasii</name>
    <dbReference type="NCBI Taxonomy" id="1076549"/>
    <lineage>
        <taxon>Bacteria</taxon>
        <taxon>Pseudomonadati</taxon>
        <taxon>Pseudomonadota</taxon>
        <taxon>Gammaproteobacteria</taxon>
        <taxon>Enterobacterales</taxon>
        <taxon>Erwiniaceae</taxon>
        <taxon>Pantoea</taxon>
    </lineage>
</organism>
<keyword evidence="12 17" id="KW-0249">Electron transport</keyword>
<evidence type="ECO:0000256" key="15">
    <source>
        <dbReference type="ARBA" id="ARBA00023136"/>
    </source>
</evidence>
<keyword evidence="21" id="KW-0560">Oxidoreductase</keyword>
<evidence type="ECO:0000256" key="6">
    <source>
        <dbReference type="ARBA" id="ARBA00022475"/>
    </source>
</evidence>
<feature type="transmembrane region" description="Helical" evidence="20">
    <location>
        <begin position="59"/>
        <end position="80"/>
    </location>
</feature>
<keyword evidence="7 17" id="KW-0997">Cell inner membrane</keyword>
<evidence type="ECO:0000256" key="16">
    <source>
        <dbReference type="ARBA" id="ARBA00025912"/>
    </source>
</evidence>
<dbReference type="NCBIfam" id="TIGR02968">
    <property type="entry name" value="succ_dehyd_anc"/>
    <property type="match status" value="1"/>
</dbReference>
<comment type="caution">
    <text evidence="21">The sequence shown here is derived from an EMBL/GenBank/DDBJ whole genome shotgun (WGS) entry which is preliminary data.</text>
</comment>
<evidence type="ECO:0000313" key="21">
    <source>
        <dbReference type="EMBL" id="KHJ68233.1"/>
    </source>
</evidence>
<dbReference type="Gene3D" id="1.20.1300.10">
    <property type="entry name" value="Fumarate reductase/succinate dehydrogenase, transmembrane subunit"/>
    <property type="match status" value="1"/>
</dbReference>
<evidence type="ECO:0000256" key="20">
    <source>
        <dbReference type="SAM" id="Phobius"/>
    </source>
</evidence>
<keyword evidence="14 19" id="KW-0408">Iron</keyword>
<evidence type="ECO:0000313" key="22">
    <source>
        <dbReference type="Proteomes" id="UP000030853"/>
    </source>
</evidence>
<dbReference type="RefSeq" id="WP_039330441.1">
    <property type="nucleotide sequence ID" value="NZ_JTJJ01000033.1"/>
</dbReference>
<keyword evidence="11 19" id="KW-0479">Metal-binding</keyword>
<dbReference type="GO" id="GO:0020037">
    <property type="term" value="F:heme binding"/>
    <property type="evidence" value="ECO:0007669"/>
    <property type="project" value="InterPro"/>
</dbReference>
<keyword evidence="15 17" id="KW-0472">Membrane</keyword>
<evidence type="ECO:0000256" key="13">
    <source>
        <dbReference type="ARBA" id="ARBA00022989"/>
    </source>
</evidence>
<dbReference type="SUPFAM" id="SSF81343">
    <property type="entry name" value="Fumarate reductase respiratory complex transmembrane subunits"/>
    <property type="match status" value="1"/>
</dbReference>
<keyword evidence="13 20" id="KW-1133">Transmembrane helix</keyword>
<reference evidence="21 22" key="1">
    <citation type="submission" date="2014-11" db="EMBL/GenBank/DDBJ databases">
        <title>Genome sequencing of Pantoea rodasii ND03.</title>
        <authorList>
            <person name="Muhamad Yunos N.Y."/>
            <person name="Chan K.-G."/>
        </authorList>
    </citation>
    <scope>NUCLEOTIDE SEQUENCE [LARGE SCALE GENOMIC DNA]</scope>
    <source>
        <strain evidence="21 22">ND03</strain>
    </source>
</reference>
<comment type="subcellular location">
    <subcellularLocation>
        <location evidence="2 17">Cell inner membrane</location>
        <topology evidence="2 17">Multi-pass membrane protein</topology>
    </subcellularLocation>
</comment>
<keyword evidence="6 17" id="KW-1003">Cell membrane</keyword>
<evidence type="ECO:0000256" key="14">
    <source>
        <dbReference type="ARBA" id="ARBA00023004"/>
    </source>
</evidence>
<dbReference type="PANTHER" id="PTHR38689">
    <property type="entry name" value="SUCCINATE DEHYDROGENASE HYDROPHOBIC MEMBRANE ANCHOR SUBUNIT"/>
    <property type="match status" value="1"/>
</dbReference>
<comment type="cofactor">
    <cofactor evidence="19">
        <name>heme</name>
        <dbReference type="ChEBI" id="CHEBI:30413"/>
    </cofactor>
    <text evidence="19">The heme is bound between the two transmembrane subunits.</text>
</comment>
<dbReference type="GO" id="GO:0046872">
    <property type="term" value="F:metal ion binding"/>
    <property type="evidence" value="ECO:0007669"/>
    <property type="project" value="UniProtKB-KW"/>
</dbReference>
<evidence type="ECO:0000256" key="9">
    <source>
        <dbReference type="ARBA" id="ARBA00022617"/>
    </source>
</evidence>
<evidence type="ECO:0000256" key="12">
    <source>
        <dbReference type="ARBA" id="ARBA00022982"/>
    </source>
</evidence>
<dbReference type="PANTHER" id="PTHR38689:SF1">
    <property type="entry name" value="SUCCINATE DEHYDROGENASE HYDROPHOBIC MEMBRANE ANCHOR SUBUNIT"/>
    <property type="match status" value="1"/>
</dbReference>
<gene>
    <name evidence="21" type="primary">sdhD</name>
    <name evidence="21" type="ORF">QU24_09440</name>
</gene>
<evidence type="ECO:0000256" key="17">
    <source>
        <dbReference type="PIRNR" id="PIRNR000169"/>
    </source>
</evidence>
<dbReference type="GO" id="GO:0009055">
    <property type="term" value="F:electron transfer activity"/>
    <property type="evidence" value="ECO:0007669"/>
    <property type="project" value="TreeGrafter"/>
</dbReference>
<dbReference type="FunFam" id="1.20.1300.10:FF:000001">
    <property type="entry name" value="Succinate dehydrogenase hydrophobic membrane anchor subunit"/>
    <property type="match status" value="1"/>
</dbReference>
<dbReference type="NCBIfam" id="NF007022">
    <property type="entry name" value="PRK09488.1"/>
    <property type="match status" value="1"/>
</dbReference>
<sequence>MVSNASALGRNGIHDWLLLRAAAILMTLYIIYLLGFVVMTGTLTYDNWHGFFASAFTKVFTILTLFSILVHGWIGMWQVLTDYVKPVATRLLLQFVIVVALLSYAVYGIVVVWGV</sequence>
<name>A0A0B1R5E0_9GAMM</name>